<dbReference type="InterPro" id="IPR009000">
    <property type="entry name" value="Transl_B-barrel_sf"/>
</dbReference>
<dbReference type="InterPro" id="IPR000795">
    <property type="entry name" value="T_Tr_GTP-bd_dom"/>
</dbReference>
<keyword evidence="3 12" id="KW-0547">Nucleotide-binding</keyword>
<dbReference type="FunFam" id="3.30.70.2570:FF:000001">
    <property type="entry name" value="Translation factor GUF1, mitochondrial"/>
    <property type="match status" value="1"/>
</dbReference>
<sequence length="595" mass="66555">MNKHQESIRNFCIIAHIDHGKSTLADRFLELTNTVAKRDMKNQLLDTMDIERERGITIKLQPVRMNYQGYQLNLIDTPGHVDFNYEVSRSLAAVEGAILIVDATQGIQAQTLANLHLAQDLQLTIIPVINKIDLPAADVESAEKELMKLLNCPAQDIIAVSAKTGLNVERILTDVIAKVPPPPELDTPARALIFDSKFDDYRGVIVFVRLVSGRFVKGQKIRLLGTGAETEVMEVGCFKPTLQPSPSLECGEIGYIVTALKTITSARVGDTVSLVTENTKPLPGYKEIKPMVFAGLFCREGNEFNKLRSAIEKLKLNDAALDYQPENSSALGFGFRCGFLGLLHLEVVQERLRREFNLELIVTIPAVGYRVTFTDGRIEILSSPLDFSDITKVQKVEEPLLQVDIVTPQVYLGNVMSLLQERRADYINTEYLDENRAVLHYLLPLTAILSDFFSQLKSISSGYASMNYNFYGYQITDIVKLDILVAEEKVEPLCALVYRDEAQQVARQMVERLKKIIPRQQFEVKIQAAIGAKIVASEKLSALRKDVTAKLYGGDVTRKMKLLNKQKKGKRKMASRGHVQIPSAAYLAVLRKSDD</sequence>
<dbReference type="GO" id="GO:0043022">
    <property type="term" value="F:ribosome binding"/>
    <property type="evidence" value="ECO:0007669"/>
    <property type="project" value="UniProtKB-UniRule"/>
</dbReference>
<evidence type="ECO:0000256" key="3">
    <source>
        <dbReference type="ARBA" id="ARBA00022741"/>
    </source>
</evidence>
<dbReference type="FunFam" id="3.30.70.870:FF:000004">
    <property type="entry name" value="Translation factor GUF1, mitochondrial"/>
    <property type="match status" value="1"/>
</dbReference>
<proteinExistence type="inferred from homology"/>
<dbReference type="PANTHER" id="PTHR43512:SF4">
    <property type="entry name" value="TRANSLATION FACTOR GUF1 HOMOLOG, CHLOROPLASTIC"/>
    <property type="match status" value="1"/>
</dbReference>
<dbReference type="NCBIfam" id="TIGR01393">
    <property type="entry name" value="lepA"/>
    <property type="match status" value="1"/>
</dbReference>
<dbReference type="GO" id="GO:0005525">
    <property type="term" value="F:GTP binding"/>
    <property type="evidence" value="ECO:0007669"/>
    <property type="project" value="UniProtKB-UniRule"/>
</dbReference>
<evidence type="ECO:0000259" key="13">
    <source>
        <dbReference type="PROSITE" id="PS51722"/>
    </source>
</evidence>
<evidence type="ECO:0000256" key="8">
    <source>
        <dbReference type="ARBA" id="ARBA00050293"/>
    </source>
</evidence>
<organism evidence="14 15">
    <name type="scientific">Candidatus Komeilibacteria bacterium CG_4_10_14_0_2_um_filter_37_10</name>
    <dbReference type="NCBI Taxonomy" id="1974470"/>
    <lineage>
        <taxon>Bacteria</taxon>
        <taxon>Candidatus Komeiliibacteriota</taxon>
    </lineage>
</organism>
<dbReference type="Gene3D" id="3.30.70.240">
    <property type="match status" value="1"/>
</dbReference>
<dbReference type="PROSITE" id="PS00301">
    <property type="entry name" value="G_TR_1"/>
    <property type="match status" value="1"/>
</dbReference>
<dbReference type="InterPro" id="IPR004161">
    <property type="entry name" value="EFTu-like_2"/>
</dbReference>
<comment type="similarity">
    <text evidence="1 12">Belongs to the TRAFAC class translation factor GTPase superfamily. Classic translation factor GTPase family. LepA subfamily.</text>
</comment>
<dbReference type="GO" id="GO:0005886">
    <property type="term" value="C:plasma membrane"/>
    <property type="evidence" value="ECO:0007669"/>
    <property type="project" value="UniProtKB-SubCell"/>
</dbReference>
<dbReference type="Proteomes" id="UP000230405">
    <property type="component" value="Unassembled WGS sequence"/>
</dbReference>
<evidence type="ECO:0000256" key="9">
    <source>
        <dbReference type="ARBA" id="ARBA00057626"/>
    </source>
</evidence>
<dbReference type="SUPFAM" id="SSF50447">
    <property type="entry name" value="Translation proteins"/>
    <property type="match status" value="1"/>
</dbReference>
<dbReference type="PROSITE" id="PS51722">
    <property type="entry name" value="G_TR_2"/>
    <property type="match status" value="1"/>
</dbReference>
<dbReference type="InterPro" id="IPR006297">
    <property type="entry name" value="EF-4"/>
</dbReference>
<evidence type="ECO:0000256" key="10">
    <source>
        <dbReference type="ARBA" id="ARBA00061052"/>
    </source>
</evidence>
<dbReference type="EMBL" id="PFPO01000013">
    <property type="protein sequence ID" value="PIZ99749.1"/>
    <property type="molecule type" value="Genomic_DNA"/>
</dbReference>
<gene>
    <name evidence="12" type="primary">lepA</name>
    <name evidence="14" type="ORF">COX77_00725</name>
</gene>
<dbReference type="PANTHER" id="PTHR43512">
    <property type="entry name" value="TRANSLATION FACTOR GUF1-RELATED"/>
    <property type="match status" value="1"/>
</dbReference>
<dbReference type="Pfam" id="PF06421">
    <property type="entry name" value="LepA_C"/>
    <property type="match status" value="1"/>
</dbReference>
<protein>
    <recommendedName>
        <fullName evidence="11 12">Elongation factor 4</fullName>
        <shortName evidence="12">EF-4</shortName>
        <ecNumber evidence="11 12">3.6.5.n1</ecNumber>
    </recommendedName>
    <alternativeName>
        <fullName evidence="12">Ribosomal back-translocase LepA</fullName>
    </alternativeName>
</protein>
<dbReference type="HAMAP" id="MF_00071">
    <property type="entry name" value="LepA"/>
    <property type="match status" value="1"/>
</dbReference>
<dbReference type="InterPro" id="IPR038363">
    <property type="entry name" value="LepA_C_sf"/>
</dbReference>
<dbReference type="SUPFAM" id="SSF52540">
    <property type="entry name" value="P-loop containing nucleoside triphosphate hydrolases"/>
    <property type="match status" value="1"/>
</dbReference>
<keyword evidence="4 12" id="KW-0378">Hydrolase</keyword>
<comment type="subcellular location">
    <subcellularLocation>
        <location evidence="12">Cell membrane</location>
        <topology evidence="12">Peripheral membrane protein</topology>
        <orientation evidence="12">Cytoplasmic side</orientation>
    </subcellularLocation>
</comment>
<dbReference type="GO" id="GO:0045727">
    <property type="term" value="P:positive regulation of translation"/>
    <property type="evidence" value="ECO:0007669"/>
    <property type="project" value="UniProtKB-UniRule"/>
</dbReference>
<keyword evidence="14" id="KW-0251">Elongation factor</keyword>
<dbReference type="SUPFAM" id="SSF54980">
    <property type="entry name" value="EF-G C-terminal domain-like"/>
    <property type="match status" value="2"/>
</dbReference>
<dbReference type="Gene3D" id="3.30.70.870">
    <property type="entry name" value="Elongation Factor G (Translational Gtpase), domain 3"/>
    <property type="match status" value="1"/>
</dbReference>
<reference evidence="15" key="1">
    <citation type="submission" date="2017-09" db="EMBL/GenBank/DDBJ databases">
        <title>Depth-based differentiation of microbial function through sediment-hosted aquifers and enrichment of novel symbionts in the deep terrestrial subsurface.</title>
        <authorList>
            <person name="Probst A.J."/>
            <person name="Ladd B."/>
            <person name="Jarett J.K."/>
            <person name="Geller-Mcgrath D.E."/>
            <person name="Sieber C.M.K."/>
            <person name="Emerson J.B."/>
            <person name="Anantharaman K."/>
            <person name="Thomas B.C."/>
            <person name="Malmstrom R."/>
            <person name="Stieglmeier M."/>
            <person name="Klingl A."/>
            <person name="Woyke T."/>
            <person name="Ryan C.M."/>
            <person name="Banfield J.F."/>
        </authorList>
    </citation>
    <scope>NUCLEOTIDE SEQUENCE [LARGE SCALE GENOMIC DNA]</scope>
</reference>
<dbReference type="Pfam" id="PF03144">
    <property type="entry name" value="GTP_EFTU_D2"/>
    <property type="match status" value="1"/>
</dbReference>
<dbReference type="InterPro" id="IPR035647">
    <property type="entry name" value="EFG_III/V"/>
</dbReference>
<dbReference type="InterPro" id="IPR027417">
    <property type="entry name" value="P-loop_NTPase"/>
</dbReference>
<dbReference type="PRINTS" id="PR00315">
    <property type="entry name" value="ELONGATNFCT"/>
</dbReference>
<dbReference type="CDD" id="cd03709">
    <property type="entry name" value="lepA_C"/>
    <property type="match status" value="1"/>
</dbReference>
<dbReference type="AlphaFoldDB" id="A0A2M7VGA3"/>
<dbReference type="FunFam" id="2.40.30.10:FF:000015">
    <property type="entry name" value="Translation factor GUF1, mitochondrial"/>
    <property type="match status" value="1"/>
</dbReference>
<dbReference type="InterPro" id="IPR031157">
    <property type="entry name" value="G_TR_CS"/>
</dbReference>
<dbReference type="GO" id="GO:0003924">
    <property type="term" value="F:GTPase activity"/>
    <property type="evidence" value="ECO:0007669"/>
    <property type="project" value="UniProtKB-UniRule"/>
</dbReference>
<evidence type="ECO:0000256" key="12">
    <source>
        <dbReference type="HAMAP-Rule" id="MF_00071"/>
    </source>
</evidence>
<evidence type="ECO:0000256" key="2">
    <source>
        <dbReference type="ARBA" id="ARBA00022475"/>
    </source>
</evidence>
<dbReference type="CDD" id="cd16260">
    <property type="entry name" value="EF4_III"/>
    <property type="match status" value="1"/>
</dbReference>
<evidence type="ECO:0000256" key="1">
    <source>
        <dbReference type="ARBA" id="ARBA00005454"/>
    </source>
</evidence>
<keyword evidence="5 12" id="KW-0648">Protein biosynthesis</keyword>
<comment type="similarity">
    <text evidence="10">Belongs to the GTP-binding elongation factor family. LepA subfamily.</text>
</comment>
<dbReference type="FunFam" id="3.40.50.300:FF:000078">
    <property type="entry name" value="Elongation factor 4"/>
    <property type="match status" value="1"/>
</dbReference>
<comment type="caution">
    <text evidence="14">The sequence shown here is derived from an EMBL/GenBank/DDBJ whole genome shotgun (WGS) entry which is preliminary data.</text>
</comment>
<evidence type="ECO:0000256" key="5">
    <source>
        <dbReference type="ARBA" id="ARBA00022917"/>
    </source>
</evidence>
<feature type="binding site" evidence="12">
    <location>
        <begin position="130"/>
        <end position="133"/>
    </location>
    <ligand>
        <name>GTP</name>
        <dbReference type="ChEBI" id="CHEBI:37565"/>
    </ligand>
</feature>
<dbReference type="Pfam" id="PF00009">
    <property type="entry name" value="GTP_EFTU"/>
    <property type="match status" value="1"/>
</dbReference>
<dbReference type="Gene3D" id="2.40.30.10">
    <property type="entry name" value="Translation factors"/>
    <property type="match status" value="1"/>
</dbReference>
<accession>A0A2M7VGA3</accession>
<dbReference type="Pfam" id="PF00679">
    <property type="entry name" value="EFG_C"/>
    <property type="match status" value="1"/>
</dbReference>
<keyword evidence="6 12" id="KW-0342">GTP-binding</keyword>
<evidence type="ECO:0000313" key="15">
    <source>
        <dbReference type="Proteomes" id="UP000230405"/>
    </source>
</evidence>
<dbReference type="CDD" id="cd03699">
    <property type="entry name" value="EF4_II"/>
    <property type="match status" value="1"/>
</dbReference>
<dbReference type="GO" id="GO:0003746">
    <property type="term" value="F:translation elongation factor activity"/>
    <property type="evidence" value="ECO:0007669"/>
    <property type="project" value="UniProtKB-UniRule"/>
</dbReference>
<dbReference type="EC" id="3.6.5.n1" evidence="11 12"/>
<dbReference type="SMART" id="SM00838">
    <property type="entry name" value="EFG_C"/>
    <property type="match status" value="1"/>
</dbReference>
<dbReference type="InterPro" id="IPR013842">
    <property type="entry name" value="LepA_CTD"/>
</dbReference>
<dbReference type="Gene3D" id="3.40.50.300">
    <property type="entry name" value="P-loop containing nucleotide triphosphate hydrolases"/>
    <property type="match status" value="1"/>
</dbReference>
<dbReference type="FunFam" id="3.30.70.240:FF:000007">
    <property type="entry name" value="Translation factor GUF1, mitochondrial"/>
    <property type="match status" value="1"/>
</dbReference>
<dbReference type="InterPro" id="IPR000640">
    <property type="entry name" value="EFG_V-like"/>
</dbReference>
<dbReference type="Gene3D" id="3.30.70.2570">
    <property type="entry name" value="Elongation factor 4, C-terminal domain"/>
    <property type="match status" value="1"/>
</dbReference>
<dbReference type="CDD" id="cd01890">
    <property type="entry name" value="LepA"/>
    <property type="match status" value="1"/>
</dbReference>
<feature type="domain" description="Tr-type G" evidence="13">
    <location>
        <begin position="6"/>
        <end position="184"/>
    </location>
</feature>
<keyword evidence="7 12" id="KW-0472">Membrane</keyword>
<dbReference type="InterPro" id="IPR005225">
    <property type="entry name" value="Small_GTP-bd"/>
</dbReference>
<evidence type="ECO:0000313" key="14">
    <source>
        <dbReference type="EMBL" id="PIZ99749.1"/>
    </source>
</evidence>
<evidence type="ECO:0000256" key="7">
    <source>
        <dbReference type="ARBA" id="ARBA00023136"/>
    </source>
</evidence>
<dbReference type="InterPro" id="IPR035654">
    <property type="entry name" value="LepA_IV"/>
</dbReference>
<keyword evidence="2 12" id="KW-1003">Cell membrane</keyword>
<feature type="binding site" evidence="12">
    <location>
        <begin position="18"/>
        <end position="23"/>
    </location>
    <ligand>
        <name>GTP</name>
        <dbReference type="ChEBI" id="CHEBI:37565"/>
    </ligand>
</feature>
<comment type="function">
    <text evidence="9 12">Required for accurate and efficient protein synthesis under certain stress conditions. May act as a fidelity factor of the translation reaction, by catalyzing a one-codon backward translocation of tRNAs on improperly translocated ribosomes. Back-translocation proceeds from a post-translocation (POST) complex to a pre-translocation (PRE) complex, thus giving elongation factor G a second chance to translocate the tRNAs correctly. Binds to ribosomes in a GTP-dependent manner.</text>
</comment>
<evidence type="ECO:0000256" key="4">
    <source>
        <dbReference type="ARBA" id="ARBA00022801"/>
    </source>
</evidence>
<comment type="catalytic activity">
    <reaction evidence="8 12">
        <text>GTP + H2O = GDP + phosphate + H(+)</text>
        <dbReference type="Rhea" id="RHEA:19669"/>
        <dbReference type="ChEBI" id="CHEBI:15377"/>
        <dbReference type="ChEBI" id="CHEBI:15378"/>
        <dbReference type="ChEBI" id="CHEBI:37565"/>
        <dbReference type="ChEBI" id="CHEBI:43474"/>
        <dbReference type="ChEBI" id="CHEBI:58189"/>
        <dbReference type="EC" id="3.6.5.n1"/>
    </reaction>
</comment>
<evidence type="ECO:0000256" key="6">
    <source>
        <dbReference type="ARBA" id="ARBA00023134"/>
    </source>
</evidence>
<evidence type="ECO:0000256" key="11">
    <source>
        <dbReference type="ARBA" id="ARBA00066744"/>
    </source>
</evidence>
<dbReference type="NCBIfam" id="TIGR00231">
    <property type="entry name" value="small_GTP"/>
    <property type="match status" value="1"/>
</dbReference>
<name>A0A2M7VGA3_9BACT</name>